<dbReference type="RefSeq" id="WP_259858063.1">
    <property type="nucleotide sequence ID" value="NZ_BAAAST010000009.1"/>
</dbReference>
<keyword evidence="6" id="KW-0032">Aminotransferase</keyword>
<keyword evidence="6" id="KW-0808">Transferase</keyword>
<protein>
    <submittedName>
        <fullName evidence="6">Aminotransferase class V-fold PLP-dependent enzyme</fullName>
    </submittedName>
</protein>
<proteinExistence type="inferred from homology"/>
<dbReference type="GO" id="GO:0008483">
    <property type="term" value="F:transaminase activity"/>
    <property type="evidence" value="ECO:0007669"/>
    <property type="project" value="UniProtKB-KW"/>
</dbReference>
<dbReference type="InterPro" id="IPR015421">
    <property type="entry name" value="PyrdxlP-dep_Trfase_major"/>
</dbReference>
<keyword evidence="2 5" id="KW-0663">Pyridoxal phosphate</keyword>
<dbReference type="SUPFAM" id="SSF53383">
    <property type="entry name" value="PLP-dependent transferases"/>
    <property type="match status" value="1"/>
</dbReference>
<dbReference type="InterPro" id="IPR050477">
    <property type="entry name" value="GrpII_AminoAcid_Decarb"/>
</dbReference>
<evidence type="ECO:0000256" key="4">
    <source>
        <dbReference type="ARBA" id="ARBA00038302"/>
    </source>
</evidence>
<dbReference type="Proteomes" id="UP001059617">
    <property type="component" value="Chromosome"/>
</dbReference>
<evidence type="ECO:0000256" key="3">
    <source>
        <dbReference type="ARBA" id="ARBA00023239"/>
    </source>
</evidence>
<evidence type="ECO:0000313" key="6">
    <source>
        <dbReference type="EMBL" id="UWP80305.1"/>
    </source>
</evidence>
<evidence type="ECO:0000256" key="1">
    <source>
        <dbReference type="ARBA" id="ARBA00001933"/>
    </source>
</evidence>
<name>A0ABY5VRX0_9ACTN</name>
<evidence type="ECO:0000256" key="2">
    <source>
        <dbReference type="ARBA" id="ARBA00022898"/>
    </source>
</evidence>
<evidence type="ECO:0000313" key="7">
    <source>
        <dbReference type="Proteomes" id="UP001059617"/>
    </source>
</evidence>
<keyword evidence="3 5" id="KW-0456">Lyase</keyword>
<dbReference type="InterPro" id="IPR002129">
    <property type="entry name" value="PyrdxlP-dep_de-COase"/>
</dbReference>
<dbReference type="InterPro" id="IPR015424">
    <property type="entry name" value="PyrdxlP-dep_Trfase"/>
</dbReference>
<dbReference type="InterPro" id="IPR015422">
    <property type="entry name" value="PyrdxlP-dep_Trfase_small"/>
</dbReference>
<reference evidence="6" key="1">
    <citation type="submission" date="2021-04" db="EMBL/GenBank/DDBJ databases">
        <authorList>
            <person name="Hartkoorn R.C."/>
            <person name="Beaudoing E."/>
            <person name="Hot D."/>
        </authorList>
    </citation>
    <scope>NUCLEOTIDE SEQUENCE</scope>
    <source>
        <strain evidence="6">NRRL B-16292</strain>
    </source>
</reference>
<dbReference type="PANTHER" id="PTHR42735">
    <property type="match status" value="1"/>
</dbReference>
<dbReference type="Gene3D" id="3.40.640.10">
    <property type="entry name" value="Type I PLP-dependent aspartate aminotransferase-like (Major domain)"/>
    <property type="match status" value="1"/>
</dbReference>
<dbReference type="EMBL" id="CP073720">
    <property type="protein sequence ID" value="UWP80305.1"/>
    <property type="molecule type" value="Genomic_DNA"/>
</dbReference>
<comment type="similarity">
    <text evidence="4">Belongs to the group II decarboxylase family. Sphingosine-1-phosphate lyase subfamily.</text>
</comment>
<sequence length="408" mass="43797">MVAAEFDLPASHIDVPPVAIAALPTRGIAEAEVLAEVKDRFGRNDYGHDRNFAISYSGMPAAITRKVEELAVGEFFVEWADSETGTLSMEREAVGMMAGLLGKPDAPGFITTGGTESNLAALRLARNNGKRDAPEFIVPVTIHFSFRLGAELMGIHLVEVDVDDHTLQPDIADVERAITPRTVGLACSAPAGSFGTMEPVEAFADLAWRKGLYFHVDAAFGGFILPFMRELGYDVPPFDLSLPGVSSISTDGHKLGLLPISTGFFLARDAELFEAIPTERTLIHTTSSTKPGSRAAAAWAALRNLGWEGYLQSTRHVLALRDTIVDGVTAIPGMSLAAPKFISVVGFVSSSIDLERVHENLLKAGWGHSYGVLRGRPFIRLSIHPSRTAEGARGFVEAFEAAVARAQS</sequence>
<organism evidence="6 7">
    <name type="scientific">Dactylosporangium fulvum</name>
    <dbReference type="NCBI Taxonomy" id="53359"/>
    <lineage>
        <taxon>Bacteria</taxon>
        <taxon>Bacillati</taxon>
        <taxon>Actinomycetota</taxon>
        <taxon>Actinomycetes</taxon>
        <taxon>Micromonosporales</taxon>
        <taxon>Micromonosporaceae</taxon>
        <taxon>Dactylosporangium</taxon>
    </lineage>
</organism>
<comment type="cofactor">
    <cofactor evidence="1 5">
        <name>pyridoxal 5'-phosphate</name>
        <dbReference type="ChEBI" id="CHEBI:597326"/>
    </cofactor>
</comment>
<evidence type="ECO:0000256" key="5">
    <source>
        <dbReference type="RuleBase" id="RU000382"/>
    </source>
</evidence>
<accession>A0ABY5VRX0</accession>
<dbReference type="PANTHER" id="PTHR42735:SF6">
    <property type="entry name" value="SPHINGOSINE-1-PHOSPHATE LYASE 1"/>
    <property type="match status" value="1"/>
</dbReference>
<gene>
    <name evidence="6" type="ORF">Dfulv_34800</name>
</gene>
<dbReference type="Pfam" id="PF00282">
    <property type="entry name" value="Pyridoxal_deC"/>
    <property type="match status" value="1"/>
</dbReference>
<reference evidence="6" key="2">
    <citation type="submission" date="2022-09" db="EMBL/GenBank/DDBJ databases">
        <title>Biosynthetic gene clusters of Dactylosporangioum fulvum.</title>
        <authorList>
            <person name="Caradec T."/>
        </authorList>
    </citation>
    <scope>NUCLEOTIDE SEQUENCE</scope>
    <source>
        <strain evidence="6">NRRL B-16292</strain>
    </source>
</reference>
<dbReference type="Gene3D" id="3.90.1150.10">
    <property type="entry name" value="Aspartate Aminotransferase, domain 1"/>
    <property type="match status" value="1"/>
</dbReference>
<keyword evidence="7" id="KW-1185">Reference proteome</keyword>